<dbReference type="CDD" id="cd14364">
    <property type="entry name" value="CUE_ASCC2"/>
    <property type="match status" value="1"/>
</dbReference>
<dbReference type="GO" id="GO:0043130">
    <property type="term" value="F:ubiquitin binding"/>
    <property type="evidence" value="ECO:0007669"/>
    <property type="project" value="InterPro"/>
</dbReference>
<feature type="domain" description="CUE" evidence="2">
    <location>
        <begin position="353"/>
        <end position="396"/>
    </location>
</feature>
<dbReference type="Proteomes" id="UP000050640">
    <property type="component" value="Unplaced"/>
</dbReference>
<protein>
    <submittedName>
        <fullName evidence="4">CUE domain-containing protein</fullName>
    </submittedName>
</protein>
<feature type="region of interest" description="Disordered" evidence="1">
    <location>
        <begin position="453"/>
        <end position="474"/>
    </location>
</feature>
<evidence type="ECO:0000313" key="3">
    <source>
        <dbReference type="Proteomes" id="UP000050640"/>
    </source>
</evidence>
<evidence type="ECO:0000259" key="2">
    <source>
        <dbReference type="PROSITE" id="PS51140"/>
    </source>
</evidence>
<dbReference type="WBParaSite" id="EEL_0000815701-mRNA-1">
    <property type="protein sequence ID" value="EEL_0000815701-mRNA-1"/>
    <property type="gene ID" value="EEL_0000815701"/>
</dbReference>
<dbReference type="InterPro" id="IPR052586">
    <property type="entry name" value="ASCC2"/>
</dbReference>
<dbReference type="Gene3D" id="1.10.8.10">
    <property type="entry name" value="DNA helicase RuvA subunit, C-terminal domain"/>
    <property type="match status" value="1"/>
</dbReference>
<dbReference type="InterPro" id="IPR003892">
    <property type="entry name" value="CUE"/>
</dbReference>
<reference evidence="4" key="1">
    <citation type="submission" date="2017-02" db="UniProtKB">
        <authorList>
            <consortium name="WormBaseParasite"/>
        </authorList>
    </citation>
    <scope>IDENTIFICATION</scope>
</reference>
<sequence>MATLLLQRLDVDTDTNSWISDWRLAVKSLNDILTLSESSLRNRLSNDRQIVVLVDNFLDIFPKNWRKDELLSTALDGNPQLDRGEEIRALIVEMYTKILMLFLKLAKQFVGEQNHQKSSLFDLNRLFHAVVIFKTSNRNAVENIITEAFDTKQFTEKDVETFIKTMEQELIDNDIAFSKSNVNKLEKFLERCLIDFEGLTVVSSLLFNHLPQVILCNFLNSVALFVEDLEEHYCIDQVMNMSTDLRGTFGIMLALVDNVIASAYAFFHTVIDRITSNDELYTVIVNCLQYERFIFYYSIIYPIEEVLNRCDEEQKIFINTTLEHIVRNCITHVLEQLKKRGMLAGLGLSATQEVQEKINYLAELLPHFSLQFIHLCLRHFGYETEQTANALLNTTELPLDLQALISVELKTENASMIVTEFSPFYDFTDDKISDGKEKINETKQSDPLVCMKPPQLSSTNKEASNAQSTSKSQTGINARKYLKAEFGIEAFLKRSKVDAQIKNKPLFTETFDVPNSEKVAQRPTYEKYRYVKTASPEYSIYDDEYDDTYDDHCQTYDLDFRSGDIAIEKAGIAPNTNRMPIHDEVNDDTGSEEENKTDGYSVRRKKQLKNGREVMNVIASDEKNQNNAFAGSGSNERHKPGYTGGRDRQLKERHKGEFRRRQADKKMRSGM</sequence>
<feature type="compositionally biased region" description="Basic and acidic residues" evidence="1">
    <location>
        <begin position="635"/>
        <end position="650"/>
    </location>
</feature>
<name>A0A0R3S0K3_9BILA</name>
<evidence type="ECO:0000313" key="4">
    <source>
        <dbReference type="WBParaSite" id="EEL_0000815701-mRNA-1"/>
    </source>
</evidence>
<dbReference type="InterPro" id="IPR041800">
    <property type="entry name" value="ASCC2_CUE"/>
</dbReference>
<dbReference type="PANTHER" id="PTHR21494:SF0">
    <property type="entry name" value="ACTIVATING SIGNAL COINTEGRATOR 1 COMPLEX SUBUNIT 2"/>
    <property type="match status" value="1"/>
</dbReference>
<dbReference type="InterPro" id="IPR009060">
    <property type="entry name" value="UBA-like_sf"/>
</dbReference>
<keyword evidence="3" id="KW-1185">Reference proteome</keyword>
<dbReference type="SUPFAM" id="SSF46934">
    <property type="entry name" value="UBA-like"/>
    <property type="match status" value="1"/>
</dbReference>
<accession>A0A0R3S0K3</accession>
<dbReference type="PROSITE" id="PS51140">
    <property type="entry name" value="CUE"/>
    <property type="match status" value="1"/>
</dbReference>
<feature type="region of interest" description="Disordered" evidence="1">
    <location>
        <begin position="573"/>
        <end position="671"/>
    </location>
</feature>
<dbReference type="AlphaFoldDB" id="A0A0R3S0K3"/>
<feature type="compositionally biased region" description="Polar residues" evidence="1">
    <location>
        <begin position="455"/>
        <end position="474"/>
    </location>
</feature>
<organism evidence="3 4">
    <name type="scientific">Elaeophora elaphi</name>
    <dbReference type="NCBI Taxonomy" id="1147741"/>
    <lineage>
        <taxon>Eukaryota</taxon>
        <taxon>Metazoa</taxon>
        <taxon>Ecdysozoa</taxon>
        <taxon>Nematoda</taxon>
        <taxon>Chromadorea</taxon>
        <taxon>Rhabditida</taxon>
        <taxon>Spirurina</taxon>
        <taxon>Spiruromorpha</taxon>
        <taxon>Filarioidea</taxon>
        <taxon>Onchocercidae</taxon>
        <taxon>Elaeophora</taxon>
    </lineage>
</organism>
<feature type="compositionally biased region" description="Polar residues" evidence="1">
    <location>
        <begin position="625"/>
        <end position="634"/>
    </location>
</feature>
<feature type="compositionally biased region" description="Basic and acidic residues" evidence="1">
    <location>
        <begin position="659"/>
        <end position="671"/>
    </location>
</feature>
<proteinExistence type="predicted"/>
<evidence type="ECO:0000256" key="1">
    <source>
        <dbReference type="SAM" id="MobiDB-lite"/>
    </source>
</evidence>
<dbReference type="PANTHER" id="PTHR21494">
    <property type="entry name" value="ACTIVATING SIGNAL COINTEGRATOR 1 COMPLEX SUBUNIT 2 ASC-1 COMPLEX SUBUNIT P100"/>
    <property type="match status" value="1"/>
</dbReference>
<dbReference type="STRING" id="1147741.A0A0R3S0K3"/>